<feature type="region of interest" description="Disordered" evidence="6">
    <location>
        <begin position="339"/>
        <end position="474"/>
    </location>
</feature>
<comment type="similarity">
    <text evidence="2">Belongs to the TPX2 family.</text>
</comment>
<proteinExistence type="inferred from homology"/>
<feature type="compositionally biased region" description="Basic and acidic residues" evidence="6">
    <location>
        <begin position="200"/>
        <end position="218"/>
    </location>
</feature>
<evidence type="ECO:0000256" key="1">
    <source>
        <dbReference type="ARBA" id="ARBA00004245"/>
    </source>
</evidence>
<dbReference type="PANTHER" id="PTHR47286">
    <property type="entry name" value="F3I6.9 PROTEIN"/>
    <property type="match status" value="1"/>
</dbReference>
<dbReference type="GO" id="GO:0005874">
    <property type="term" value="C:microtubule"/>
    <property type="evidence" value="ECO:0007669"/>
    <property type="project" value="UniProtKB-KW"/>
</dbReference>
<organism evidence="8 9">
    <name type="scientific">Quillaja saponaria</name>
    <name type="common">Soap bark tree</name>
    <dbReference type="NCBI Taxonomy" id="32244"/>
    <lineage>
        <taxon>Eukaryota</taxon>
        <taxon>Viridiplantae</taxon>
        <taxon>Streptophyta</taxon>
        <taxon>Embryophyta</taxon>
        <taxon>Tracheophyta</taxon>
        <taxon>Spermatophyta</taxon>
        <taxon>Magnoliopsida</taxon>
        <taxon>eudicotyledons</taxon>
        <taxon>Gunneridae</taxon>
        <taxon>Pentapetalae</taxon>
        <taxon>rosids</taxon>
        <taxon>fabids</taxon>
        <taxon>Fabales</taxon>
        <taxon>Quillajaceae</taxon>
        <taxon>Quillaja</taxon>
    </lineage>
</organism>
<dbReference type="InterPro" id="IPR027329">
    <property type="entry name" value="TPX2_C"/>
</dbReference>
<feature type="compositionally biased region" description="Basic and acidic residues" evidence="6">
    <location>
        <begin position="462"/>
        <end position="474"/>
    </location>
</feature>
<dbReference type="KEGG" id="qsa:O6P43_033100"/>
<accession>A0AAD7P661</accession>
<evidence type="ECO:0000259" key="7">
    <source>
        <dbReference type="Pfam" id="PF06886"/>
    </source>
</evidence>
<feature type="compositionally biased region" description="Polar residues" evidence="6">
    <location>
        <begin position="269"/>
        <end position="286"/>
    </location>
</feature>
<feature type="compositionally biased region" description="Basic and acidic residues" evidence="6">
    <location>
        <begin position="77"/>
        <end position="91"/>
    </location>
</feature>
<dbReference type="Proteomes" id="UP001163823">
    <property type="component" value="Chromosome 14"/>
</dbReference>
<name>A0AAD7P661_QUISA</name>
<dbReference type="AlphaFoldDB" id="A0AAD7P661"/>
<keyword evidence="9" id="KW-1185">Reference proteome</keyword>
<evidence type="ECO:0000256" key="3">
    <source>
        <dbReference type="ARBA" id="ARBA00022490"/>
    </source>
</evidence>
<keyword evidence="3" id="KW-0963">Cytoplasm</keyword>
<feature type="compositionally biased region" description="Low complexity" evidence="6">
    <location>
        <begin position="246"/>
        <end position="268"/>
    </location>
</feature>
<evidence type="ECO:0000256" key="2">
    <source>
        <dbReference type="ARBA" id="ARBA00005885"/>
    </source>
</evidence>
<dbReference type="PANTHER" id="PTHR47286:SF2">
    <property type="entry name" value="F3I6.9 PROTEIN"/>
    <property type="match status" value="1"/>
</dbReference>
<gene>
    <name evidence="8" type="ORF">O6P43_033100</name>
</gene>
<feature type="domain" description="TPX2 C-terminal" evidence="7">
    <location>
        <begin position="399"/>
        <end position="461"/>
    </location>
</feature>
<keyword evidence="5" id="KW-0206">Cytoskeleton</keyword>
<sequence length="474" mass="52799">MLKMGERAAVHPALEVSVSFGRFENDTLSWEKWSAFSQNKYLEEVEKCATPGSVAMKKAYFEAHYKKIAAQKADLLGEEKPMEKGPLRSDDQNGEDLADNSYGTESEVHVSNCKSSSEEVKQEISLIDDVGMTHLDNWEEDSAVTTECQFSPVEAEIRSDSSEINKPEEIVCVKQLVEAPIIEAEGKKELPQKMANETVKASEVEAENVKLDHPKESVRVSSINKETNAAKVKKEPVLPRTKAWKTSTPRVSRPTSTPTKTPASSFSTKMGNSPSLSKIKNSSTGGSKRIANKSLDMSLGLNPSDPDPPFVTTLRRSFIMEKMGDKDIVKRVFKTFQNNFNEPKTSGEGRTLVKKQVPAKRTETKISTSMSTRIENGRPTKVAGVDKRSGNSVPTTLGLKSDTRVEKRKEFLKKSEEQSNGKEAERTRLQSKSKEEKHVAIRHFKATPMPGFYRGQKISKSSLDKESLKVDIHR</sequence>
<feature type="compositionally biased region" description="Polar residues" evidence="6">
    <location>
        <begin position="365"/>
        <end position="374"/>
    </location>
</feature>
<feature type="region of interest" description="Disordered" evidence="6">
    <location>
        <begin position="77"/>
        <end position="115"/>
    </location>
</feature>
<dbReference type="EMBL" id="JARAOO010000014">
    <property type="protein sequence ID" value="KAJ7943571.1"/>
    <property type="molecule type" value="Genomic_DNA"/>
</dbReference>
<feature type="region of interest" description="Disordered" evidence="6">
    <location>
        <begin position="199"/>
        <end position="291"/>
    </location>
</feature>
<evidence type="ECO:0000313" key="8">
    <source>
        <dbReference type="EMBL" id="KAJ7943571.1"/>
    </source>
</evidence>
<feature type="compositionally biased region" description="Basic and acidic residues" evidence="6">
    <location>
        <begin position="401"/>
        <end position="439"/>
    </location>
</feature>
<evidence type="ECO:0000256" key="5">
    <source>
        <dbReference type="ARBA" id="ARBA00023212"/>
    </source>
</evidence>
<dbReference type="Pfam" id="PF06886">
    <property type="entry name" value="TPX2"/>
    <property type="match status" value="1"/>
</dbReference>
<evidence type="ECO:0000256" key="6">
    <source>
        <dbReference type="SAM" id="MobiDB-lite"/>
    </source>
</evidence>
<protein>
    <submittedName>
        <fullName evidence="8">Protein WVD2-like 7</fullName>
    </submittedName>
</protein>
<comment type="subcellular location">
    <subcellularLocation>
        <location evidence="1">Cytoplasm</location>
        <location evidence="1">Cytoskeleton</location>
    </subcellularLocation>
</comment>
<evidence type="ECO:0000313" key="9">
    <source>
        <dbReference type="Proteomes" id="UP001163823"/>
    </source>
</evidence>
<comment type="caution">
    <text evidence="8">The sequence shown here is derived from an EMBL/GenBank/DDBJ whole genome shotgun (WGS) entry which is preliminary data.</text>
</comment>
<reference evidence="8" key="1">
    <citation type="journal article" date="2023" name="Science">
        <title>Elucidation of the pathway for biosynthesis of saponin adjuvants from the soapbark tree.</title>
        <authorList>
            <person name="Reed J."/>
            <person name="Orme A."/>
            <person name="El-Demerdash A."/>
            <person name="Owen C."/>
            <person name="Martin L.B.B."/>
            <person name="Misra R.C."/>
            <person name="Kikuchi S."/>
            <person name="Rejzek M."/>
            <person name="Martin A.C."/>
            <person name="Harkess A."/>
            <person name="Leebens-Mack J."/>
            <person name="Louveau T."/>
            <person name="Stephenson M.J."/>
            <person name="Osbourn A."/>
        </authorList>
    </citation>
    <scope>NUCLEOTIDE SEQUENCE</scope>
    <source>
        <strain evidence="8">S10</strain>
    </source>
</reference>
<keyword evidence="4" id="KW-0493">Microtubule</keyword>
<evidence type="ECO:0000256" key="4">
    <source>
        <dbReference type="ARBA" id="ARBA00022701"/>
    </source>
</evidence>